<gene>
    <name evidence="13" type="ORF">QGN29_09320</name>
</gene>
<feature type="chain" id="PRO_5041336923" evidence="10">
    <location>
        <begin position="35"/>
        <end position="996"/>
    </location>
</feature>
<evidence type="ECO:0000256" key="2">
    <source>
        <dbReference type="ARBA" id="ARBA00022448"/>
    </source>
</evidence>
<dbReference type="InterPro" id="IPR036942">
    <property type="entry name" value="Beta-barrel_TonB_sf"/>
</dbReference>
<feature type="signal peptide" evidence="10">
    <location>
        <begin position="1"/>
        <end position="34"/>
    </location>
</feature>
<keyword evidence="13" id="KW-0675">Receptor</keyword>
<dbReference type="PANTHER" id="PTHR47234:SF2">
    <property type="entry name" value="TONB-DEPENDENT RECEPTOR"/>
    <property type="match status" value="1"/>
</dbReference>
<dbReference type="RefSeq" id="WP_310797581.1">
    <property type="nucleotide sequence ID" value="NZ_CP123872.1"/>
</dbReference>
<keyword evidence="7 8" id="KW-0998">Cell outer membrane</keyword>
<comment type="subcellular location">
    <subcellularLocation>
        <location evidence="1 8">Cell outer membrane</location>
        <topology evidence="1 8">Multi-pass membrane protein</topology>
    </subcellularLocation>
</comment>
<keyword evidence="14" id="KW-1185">Reference proteome</keyword>
<keyword evidence="6 8" id="KW-0472">Membrane</keyword>
<feature type="domain" description="TonB-dependent receptor-like beta-barrel" evidence="11">
    <location>
        <begin position="425"/>
        <end position="962"/>
    </location>
</feature>
<evidence type="ECO:0000256" key="9">
    <source>
        <dbReference type="RuleBase" id="RU003357"/>
    </source>
</evidence>
<dbReference type="InterPro" id="IPR039426">
    <property type="entry name" value="TonB-dep_rcpt-like"/>
</dbReference>
<evidence type="ECO:0000256" key="6">
    <source>
        <dbReference type="ARBA" id="ARBA00023136"/>
    </source>
</evidence>
<feature type="domain" description="TonB-dependent receptor plug" evidence="12">
    <location>
        <begin position="62"/>
        <end position="182"/>
    </location>
</feature>
<evidence type="ECO:0000256" key="8">
    <source>
        <dbReference type="PROSITE-ProRule" id="PRU01360"/>
    </source>
</evidence>
<dbReference type="KEGG" id="tmk:QGN29_09320"/>
<comment type="similarity">
    <text evidence="8 9">Belongs to the TonB-dependent receptor family.</text>
</comment>
<evidence type="ECO:0000256" key="4">
    <source>
        <dbReference type="ARBA" id="ARBA00022692"/>
    </source>
</evidence>
<keyword evidence="4 8" id="KW-0812">Transmembrane</keyword>
<evidence type="ECO:0000256" key="10">
    <source>
        <dbReference type="SAM" id="SignalP"/>
    </source>
</evidence>
<dbReference type="InterPro" id="IPR012910">
    <property type="entry name" value="Plug_dom"/>
</dbReference>
<sequence length="996" mass="108576">MDCHVSGEDQKKLYRKALLAGISVAALLSVSAHAQDDESNEELEEIVVVGSQIKGARVSGTLPVSVMSSDDIDNTGAASGDELFRAIPQAGFVAFNDNNVGAGVNAARGDVNSINLRGLGTGNTLGLLNGRRMVLHPGFQTENLVPVVTVNSNTIPTLGVGRVEVLRDGAGAIYGADAVGGVVNTVLRHDFEGITAQVRYGASDGTSRDELTASFQAGFNFNEGATHLALFGSYQTRSGVPASERPYSASSDRRPLVEGTAFEGDSEFRNTSSSSPWGRFRLETRIDSLGDDDFHIQPSSLSGCIHDLGNGLCIDNGGSVDESLRFDFDAERYLNPDLDRLNSFAMLTHEFENGVEYYAELGFYKSKTQRPQTYGLTLSASRYRLPADAYWNPFGPTTLADGTPNPNRLPGLTDVPEEGLEMTVYGYRPTDLGPRLGTVRGESYRLLSGLRGQWKDWDWDTAVVYSEAKSRDLTKNRISSTLLQQEISKTTSDAFNPFLGPTGGNSQASLDAIAIDVRRNNSTSLFLADFKVSNPAIYSLPAGDVGVALGVEARRESFEDDRDERLDGTITFTDAVTGDFKTESDVVGSSPTPDTSGSRWVKSAFVEFAVPLVSPEMDVPLMQSLDLQIAGRYEDFDYSGTTAKPKIALSWVPTDGLLFRGSWSKGFRAPNLVQLFDTGIRRQNTRDDYVQCQAQIEKGIISDFGDCSGDGIESVRSGARSLENENSTQFGAGIVIQPEVFPGLTITADYWSLKQNNLIGILGDQNQIALDLVLRQSGGSNPNVIRRAPDADQQDLFAGTSLAAVGEIIEVRDAYLNLDSRKVEGLDLAIIQDIETNDMGNFTIKLNAARLLTFEQSAGETSQSLIDNSPVNITGFGDLMEQNGRPKWRMSLSMNWKKDNYGAGLFARYVGAFDDTSARISVNGEDVYWRVEDWTTVNANVHYTFEKGALEDTQLRLGVNNLFDKQPPLADENFGFFGSMHNPIGRFFYIDLKKTF</sequence>
<protein>
    <submittedName>
        <fullName evidence="13">TonB-dependent receptor</fullName>
    </submittedName>
</protein>
<dbReference type="Pfam" id="PF00593">
    <property type="entry name" value="TonB_dep_Rec_b-barrel"/>
    <property type="match status" value="1"/>
</dbReference>
<keyword evidence="3 8" id="KW-1134">Transmembrane beta strand</keyword>
<dbReference type="Proteomes" id="UP001268683">
    <property type="component" value="Chromosome"/>
</dbReference>
<dbReference type="InterPro" id="IPR037066">
    <property type="entry name" value="Plug_dom_sf"/>
</dbReference>
<keyword evidence="10" id="KW-0732">Signal</keyword>
<keyword evidence="2 8" id="KW-0813">Transport</keyword>
<organism evidence="13 14">
    <name type="scientific">Temperatibacter marinus</name>
    <dbReference type="NCBI Taxonomy" id="1456591"/>
    <lineage>
        <taxon>Bacteria</taxon>
        <taxon>Pseudomonadati</taxon>
        <taxon>Pseudomonadota</taxon>
        <taxon>Alphaproteobacteria</taxon>
        <taxon>Kordiimonadales</taxon>
        <taxon>Temperatibacteraceae</taxon>
        <taxon>Temperatibacter</taxon>
    </lineage>
</organism>
<accession>A0AA52EFU2</accession>
<reference evidence="13" key="1">
    <citation type="submission" date="2023-04" db="EMBL/GenBank/DDBJ databases">
        <title>Complete genome sequence of Temperatibacter marinus.</title>
        <authorList>
            <person name="Rong J.-C."/>
            <person name="Yi M.-L."/>
            <person name="Zhao Q."/>
        </authorList>
    </citation>
    <scope>NUCLEOTIDE SEQUENCE</scope>
    <source>
        <strain evidence="13">NBRC 110045</strain>
    </source>
</reference>
<dbReference type="Gene3D" id="2.170.130.10">
    <property type="entry name" value="TonB-dependent receptor, plug domain"/>
    <property type="match status" value="1"/>
</dbReference>
<evidence type="ECO:0000259" key="12">
    <source>
        <dbReference type="Pfam" id="PF07715"/>
    </source>
</evidence>
<dbReference type="Pfam" id="PF07715">
    <property type="entry name" value="Plug"/>
    <property type="match status" value="1"/>
</dbReference>
<dbReference type="GO" id="GO:0009279">
    <property type="term" value="C:cell outer membrane"/>
    <property type="evidence" value="ECO:0007669"/>
    <property type="project" value="UniProtKB-SubCell"/>
</dbReference>
<evidence type="ECO:0000256" key="1">
    <source>
        <dbReference type="ARBA" id="ARBA00004571"/>
    </source>
</evidence>
<evidence type="ECO:0000256" key="3">
    <source>
        <dbReference type="ARBA" id="ARBA00022452"/>
    </source>
</evidence>
<dbReference type="AlphaFoldDB" id="A0AA52EFU2"/>
<dbReference type="InterPro" id="IPR000531">
    <property type="entry name" value="Beta-barrel_TonB"/>
</dbReference>
<evidence type="ECO:0000256" key="5">
    <source>
        <dbReference type="ARBA" id="ARBA00023077"/>
    </source>
</evidence>
<evidence type="ECO:0000259" key="11">
    <source>
        <dbReference type="Pfam" id="PF00593"/>
    </source>
</evidence>
<evidence type="ECO:0000313" key="13">
    <source>
        <dbReference type="EMBL" id="WND01752.1"/>
    </source>
</evidence>
<dbReference type="PANTHER" id="PTHR47234">
    <property type="match status" value="1"/>
</dbReference>
<dbReference type="PROSITE" id="PS52016">
    <property type="entry name" value="TONB_DEPENDENT_REC_3"/>
    <property type="match status" value="1"/>
</dbReference>
<dbReference type="SUPFAM" id="SSF56935">
    <property type="entry name" value="Porins"/>
    <property type="match status" value="1"/>
</dbReference>
<proteinExistence type="inferred from homology"/>
<evidence type="ECO:0000313" key="14">
    <source>
        <dbReference type="Proteomes" id="UP001268683"/>
    </source>
</evidence>
<dbReference type="Gene3D" id="2.40.170.20">
    <property type="entry name" value="TonB-dependent receptor, beta-barrel domain"/>
    <property type="match status" value="1"/>
</dbReference>
<keyword evidence="5 9" id="KW-0798">TonB box</keyword>
<name>A0AA52EFU2_9PROT</name>
<dbReference type="EMBL" id="CP123872">
    <property type="protein sequence ID" value="WND01752.1"/>
    <property type="molecule type" value="Genomic_DNA"/>
</dbReference>
<evidence type="ECO:0000256" key="7">
    <source>
        <dbReference type="ARBA" id="ARBA00023237"/>
    </source>
</evidence>